<organism evidence="2 3">
    <name type="scientific">Noviherbaspirillum album</name>
    <dbReference type="NCBI Taxonomy" id="3080276"/>
    <lineage>
        <taxon>Bacteria</taxon>
        <taxon>Pseudomonadati</taxon>
        <taxon>Pseudomonadota</taxon>
        <taxon>Betaproteobacteria</taxon>
        <taxon>Burkholderiales</taxon>
        <taxon>Oxalobacteraceae</taxon>
        <taxon>Noviherbaspirillum</taxon>
    </lineage>
</organism>
<proteinExistence type="predicted"/>
<evidence type="ECO:0000313" key="2">
    <source>
        <dbReference type="EMBL" id="MEC4723784.1"/>
    </source>
</evidence>
<dbReference type="Proteomes" id="UP001352263">
    <property type="component" value="Unassembled WGS sequence"/>
</dbReference>
<protein>
    <submittedName>
        <fullName evidence="2">Uncharacterized protein</fullName>
    </submittedName>
</protein>
<dbReference type="EMBL" id="JAWIIV010000077">
    <property type="protein sequence ID" value="MEC4723784.1"/>
    <property type="molecule type" value="Genomic_DNA"/>
</dbReference>
<gene>
    <name evidence="2" type="ORF">RY831_32200</name>
</gene>
<keyword evidence="3" id="KW-1185">Reference proteome</keyword>
<evidence type="ECO:0000313" key="3">
    <source>
        <dbReference type="Proteomes" id="UP001352263"/>
    </source>
</evidence>
<evidence type="ECO:0000256" key="1">
    <source>
        <dbReference type="SAM" id="MobiDB-lite"/>
    </source>
</evidence>
<accession>A0ABU6JJE9</accession>
<name>A0ABU6JJE9_9BURK</name>
<feature type="region of interest" description="Disordered" evidence="1">
    <location>
        <begin position="264"/>
        <end position="316"/>
    </location>
</feature>
<comment type="caution">
    <text evidence="2">The sequence shown here is derived from an EMBL/GenBank/DDBJ whole genome shotgun (WGS) entry which is preliminary data.</text>
</comment>
<reference evidence="2 3" key="1">
    <citation type="submission" date="2023-10" db="EMBL/GenBank/DDBJ databases">
        <title>Noviherbaspirillum sp. CPCC 100848 genome assembly.</title>
        <authorList>
            <person name="Li X.Y."/>
            <person name="Fang X.M."/>
        </authorList>
    </citation>
    <scope>NUCLEOTIDE SEQUENCE [LARGE SCALE GENOMIC DNA]</scope>
    <source>
        <strain evidence="2 3">CPCC 100848</strain>
    </source>
</reference>
<dbReference type="RefSeq" id="WP_326510386.1">
    <property type="nucleotide sequence ID" value="NZ_JAWIIV010000077.1"/>
</dbReference>
<sequence length="344" mass="38190">MTKQYRVEGPVMMFLTTTAIDIDEELMNRCLILTVNEGREQTRAIHRLQREKRTLQGLIRKENKQRILNLHRNAQRLLRPLAVVNPYADQLTFLDDRTRTRRDHEKYLTLIDTIALLHQYQRPIKTLSAGGQTLSYIEVTLEDIATANRLANEVLGRSLDELPPQTRRVLEALHGMVEYEAKANAIPRQEVRFARSDVRRVCSLSDTQCRIHVDRLIAMEYILVHRGARGQSFEYELLYDGKGGNGAPFVPGLIDVHRLKDEFASTTEGSRGEGADVAGSSRPHHGVNAGSSRTVPSAATQGGATLAGSGSESDTPTRLYRSALSAASYLHPTPSLAAAALGEA</sequence>
<feature type="compositionally biased region" description="Polar residues" evidence="1">
    <location>
        <begin position="289"/>
        <end position="316"/>
    </location>
</feature>